<dbReference type="InterPro" id="IPR016195">
    <property type="entry name" value="Pol/histidinol_Pase-like"/>
</dbReference>
<dbReference type="EMBL" id="DVMM01000143">
    <property type="protein sequence ID" value="HIU30000.1"/>
    <property type="molecule type" value="Genomic_DNA"/>
</dbReference>
<evidence type="ECO:0000313" key="2">
    <source>
        <dbReference type="EMBL" id="HIU30000.1"/>
    </source>
</evidence>
<feature type="domain" description="Polymerase/histidinol phosphatase N-terminal" evidence="1">
    <location>
        <begin position="3"/>
        <end position="77"/>
    </location>
</feature>
<dbReference type="AlphaFoldDB" id="A0A9D1IAL4"/>
<gene>
    <name evidence="2" type="ORF">IAD50_06875</name>
</gene>
<dbReference type="Gene3D" id="3.20.20.140">
    <property type="entry name" value="Metal-dependent hydrolases"/>
    <property type="match status" value="1"/>
</dbReference>
<sequence>MTQDLHSHTYFSACGADDPELLILKAIESGIDVFGISDHNYGIGDKKRSYFSLLTELQQKYSGKIRLFRGIEIATVNGLCLAPGEDISYFDYCLVEHIDRPDSCVGGENIISFSKRCGCPTGIAHTDLFSYLERKGSDPEAYFAGLAENGIFWEMNVNYDSVHGYREHSYVQAFLNSREQQKLVKNAGVCLSVGFDSHRLGEYRKERVKQMCDFLENLGIPLFMPEKDIVFKK</sequence>
<proteinExistence type="predicted"/>
<evidence type="ECO:0000313" key="3">
    <source>
        <dbReference type="Proteomes" id="UP000824089"/>
    </source>
</evidence>
<evidence type="ECO:0000259" key="1">
    <source>
        <dbReference type="SMART" id="SM00481"/>
    </source>
</evidence>
<dbReference type="SMART" id="SM00481">
    <property type="entry name" value="POLIIIAc"/>
    <property type="match status" value="1"/>
</dbReference>
<dbReference type="SUPFAM" id="SSF89550">
    <property type="entry name" value="PHP domain-like"/>
    <property type="match status" value="1"/>
</dbReference>
<dbReference type="InterPro" id="IPR004013">
    <property type="entry name" value="PHP_dom"/>
</dbReference>
<dbReference type="Pfam" id="PF02811">
    <property type="entry name" value="PHP"/>
    <property type="match status" value="1"/>
</dbReference>
<reference evidence="2" key="1">
    <citation type="submission" date="2020-10" db="EMBL/GenBank/DDBJ databases">
        <authorList>
            <person name="Gilroy R."/>
        </authorList>
    </citation>
    <scope>NUCLEOTIDE SEQUENCE</scope>
    <source>
        <strain evidence="2">CHK195-4489</strain>
    </source>
</reference>
<name>A0A9D1IAL4_9CLOT</name>
<dbReference type="GO" id="GO:0003824">
    <property type="term" value="F:catalytic activity"/>
    <property type="evidence" value="ECO:0007669"/>
    <property type="project" value="InterPro"/>
</dbReference>
<accession>A0A9D1IAL4</accession>
<dbReference type="InterPro" id="IPR003141">
    <property type="entry name" value="Pol/His_phosphatase_N"/>
</dbReference>
<comment type="caution">
    <text evidence="2">The sequence shown here is derived from an EMBL/GenBank/DDBJ whole genome shotgun (WGS) entry which is preliminary data.</text>
</comment>
<dbReference type="Proteomes" id="UP000824089">
    <property type="component" value="Unassembled WGS sequence"/>
</dbReference>
<dbReference type="CDD" id="cd07432">
    <property type="entry name" value="PHP_HisPPase"/>
    <property type="match status" value="1"/>
</dbReference>
<protein>
    <submittedName>
        <fullName evidence="2">PHP domain-containing protein</fullName>
    </submittedName>
</protein>
<reference evidence="2" key="2">
    <citation type="journal article" date="2021" name="PeerJ">
        <title>Extensive microbial diversity within the chicken gut microbiome revealed by metagenomics and culture.</title>
        <authorList>
            <person name="Gilroy R."/>
            <person name="Ravi A."/>
            <person name="Getino M."/>
            <person name="Pursley I."/>
            <person name="Horton D.L."/>
            <person name="Alikhan N.F."/>
            <person name="Baker D."/>
            <person name="Gharbi K."/>
            <person name="Hall N."/>
            <person name="Watson M."/>
            <person name="Adriaenssens E.M."/>
            <person name="Foster-Nyarko E."/>
            <person name="Jarju S."/>
            <person name="Secka A."/>
            <person name="Antonio M."/>
            <person name="Oren A."/>
            <person name="Chaudhuri R.R."/>
            <person name="La Ragione R."/>
            <person name="Hildebrand F."/>
            <person name="Pallen M.J."/>
        </authorList>
    </citation>
    <scope>NUCLEOTIDE SEQUENCE</scope>
    <source>
        <strain evidence="2">CHK195-4489</strain>
    </source>
</reference>
<organism evidence="2 3">
    <name type="scientific">Candidatus Egerieisoma faecipullorum</name>
    <dbReference type="NCBI Taxonomy" id="2840963"/>
    <lineage>
        <taxon>Bacteria</taxon>
        <taxon>Bacillati</taxon>
        <taxon>Bacillota</taxon>
        <taxon>Clostridia</taxon>
        <taxon>Eubacteriales</taxon>
        <taxon>Clostridiaceae</taxon>
        <taxon>Clostridiaceae incertae sedis</taxon>
        <taxon>Candidatus Egerieisoma</taxon>
    </lineage>
</organism>